<dbReference type="GO" id="GO:0004519">
    <property type="term" value="F:endonuclease activity"/>
    <property type="evidence" value="ECO:0007669"/>
    <property type="project" value="UniProtKB-KW"/>
</dbReference>
<gene>
    <name evidence="1" type="ORF">NCTC10118_00267</name>
</gene>
<dbReference type="Proteomes" id="UP000289952">
    <property type="component" value="Chromosome"/>
</dbReference>
<keyword evidence="1" id="KW-0378">Hydrolase</keyword>
<evidence type="ECO:0000313" key="1">
    <source>
        <dbReference type="EMBL" id="VEU63049.1"/>
    </source>
</evidence>
<dbReference type="AlphaFoldDB" id="A0A449ADJ8"/>
<organism evidence="1 2">
    <name type="scientific">Mycoplasmopsis bovirhinis</name>
    <dbReference type="NCBI Taxonomy" id="29553"/>
    <lineage>
        <taxon>Bacteria</taxon>
        <taxon>Bacillati</taxon>
        <taxon>Mycoplasmatota</taxon>
        <taxon>Mycoplasmoidales</taxon>
        <taxon>Metamycoplasmataceae</taxon>
        <taxon>Mycoplasmopsis</taxon>
    </lineage>
</organism>
<proteinExistence type="predicted"/>
<dbReference type="REBASE" id="298530">
    <property type="entry name" value="Mbo10118ORF265P"/>
</dbReference>
<keyword evidence="1" id="KW-0255">Endonuclease</keyword>
<keyword evidence="2" id="KW-1185">Reference proteome</keyword>
<reference evidence="1 2" key="1">
    <citation type="submission" date="2019-01" db="EMBL/GenBank/DDBJ databases">
        <authorList>
            <consortium name="Pathogen Informatics"/>
        </authorList>
    </citation>
    <scope>NUCLEOTIDE SEQUENCE [LARGE SCALE GENOMIC DNA]</scope>
    <source>
        <strain evidence="1 2">NCTC10118</strain>
    </source>
</reference>
<protein>
    <submittedName>
        <fullName evidence="1">AlwI restriction endonuclease</fullName>
    </submittedName>
</protein>
<dbReference type="EMBL" id="LR214972">
    <property type="protein sequence ID" value="VEU63049.1"/>
    <property type="molecule type" value="Genomic_DNA"/>
</dbReference>
<accession>A0A449ADJ8</accession>
<evidence type="ECO:0000313" key="2">
    <source>
        <dbReference type="Proteomes" id="UP000289952"/>
    </source>
</evidence>
<keyword evidence="1" id="KW-0540">Nuclease</keyword>
<name>A0A449ADJ8_9BACT</name>
<sequence>MQNKNVWLFPQNSCNINQFFITLNLFSKLNGIKRNNNIQQLLMKEHSLKGTYKPYIKKDHYDLSSANHKIDEPRFYGAIYETSNRKIHLSSYGELLLKYKEDIKTRNKVFIGMLFTIQFNNPYKKLNDFNIYPMRLIFKLLTEPRIDYKLSNIEVAHILYYVKKLSTPKDYINLIKKIIKFRKLDNKNKLQKLLPNASQFIRNYVSCNYLFNMLCELTITNQVKEKINFKLQSQFRKLPTAITTKFLKLDSIYGAFLNRYLKNESIYANIKQPQGLRSDWIRDIYNSVPPILLEEIQEKDQMYKEFLQIPKLLVEASVDSTKWLLFEEYITKSFNLFTDVKAETISGPGQPDSLCHYLKENIVFCADGKSTNKKLTSINDGRLKQHRKLYNAKYTIVITPGYVPSAVEDIKGTKTCIITSYCFADLITKYIFNIYKNKQECSYEIFNDLILKNLGTDLSEKIYKIIDDRLGVSIHEFK</sequence>